<proteinExistence type="predicted"/>
<protein>
    <recommendedName>
        <fullName evidence="4">PH domain-containing protein</fullName>
    </recommendedName>
</protein>
<dbReference type="AlphaFoldDB" id="A0A8J3Z3L2"/>
<comment type="caution">
    <text evidence="2">The sequence shown here is derived from an EMBL/GenBank/DDBJ whole genome shotgun (WGS) entry which is preliminary data.</text>
</comment>
<dbReference type="Proteomes" id="UP000612585">
    <property type="component" value="Unassembled WGS sequence"/>
</dbReference>
<feature type="transmembrane region" description="Helical" evidence="1">
    <location>
        <begin position="63"/>
        <end position="81"/>
    </location>
</feature>
<sequence>MWRIREPRRGEQRRTRLGTRRRELVDQRRAGIGIAGVGVFWIVLPSVLFAVVPDRDGGDVAGLITWLVIAPAFVALGRMMARDAHRELRRVEDRAWLGDRFLCWSRHDRAEPTCVERSDVVEVGTLDRAVVVRTVDGVEHTVTDLGTPAERRALATAIGEALAGEVPPGLPFRWTQVGDQLWRRPSHRWTVRPGRLEAPGGRVVALGLDRRPRTGHVRLHALLDDEERVTIMAGWRQRRMITAVAHWLADRADVPLHAGVLDEKHSASDRLRAGQPVTSAPPP</sequence>
<name>A0A8J3Z3L2_9ACTN</name>
<reference evidence="2" key="1">
    <citation type="submission" date="2021-01" db="EMBL/GenBank/DDBJ databases">
        <title>Whole genome shotgun sequence of Virgisporangium aurantiacum NBRC 16421.</title>
        <authorList>
            <person name="Komaki H."/>
            <person name="Tamura T."/>
        </authorList>
    </citation>
    <scope>NUCLEOTIDE SEQUENCE</scope>
    <source>
        <strain evidence="2">NBRC 16421</strain>
    </source>
</reference>
<evidence type="ECO:0000256" key="1">
    <source>
        <dbReference type="SAM" id="Phobius"/>
    </source>
</evidence>
<keyword evidence="1" id="KW-0472">Membrane</keyword>
<keyword evidence="3" id="KW-1185">Reference proteome</keyword>
<organism evidence="2 3">
    <name type="scientific">Virgisporangium aurantiacum</name>
    <dbReference type="NCBI Taxonomy" id="175570"/>
    <lineage>
        <taxon>Bacteria</taxon>
        <taxon>Bacillati</taxon>
        <taxon>Actinomycetota</taxon>
        <taxon>Actinomycetes</taxon>
        <taxon>Micromonosporales</taxon>
        <taxon>Micromonosporaceae</taxon>
        <taxon>Virgisporangium</taxon>
    </lineage>
</organism>
<keyword evidence="1" id="KW-1133">Transmembrane helix</keyword>
<gene>
    <name evidence="2" type="ORF">Vau01_021670</name>
</gene>
<keyword evidence="1" id="KW-0812">Transmembrane</keyword>
<evidence type="ECO:0008006" key="4">
    <source>
        <dbReference type="Google" id="ProtNLM"/>
    </source>
</evidence>
<dbReference type="RefSeq" id="WP_203990095.1">
    <property type="nucleotide sequence ID" value="NZ_BOPG01000012.1"/>
</dbReference>
<evidence type="ECO:0000313" key="2">
    <source>
        <dbReference type="EMBL" id="GIJ54651.1"/>
    </source>
</evidence>
<accession>A0A8J3Z3L2</accession>
<dbReference type="EMBL" id="BOPG01000012">
    <property type="protein sequence ID" value="GIJ54651.1"/>
    <property type="molecule type" value="Genomic_DNA"/>
</dbReference>
<evidence type="ECO:0000313" key="3">
    <source>
        <dbReference type="Proteomes" id="UP000612585"/>
    </source>
</evidence>
<feature type="transmembrane region" description="Helical" evidence="1">
    <location>
        <begin position="30"/>
        <end position="51"/>
    </location>
</feature>